<dbReference type="InterPro" id="IPR053369">
    <property type="entry name" value="SrfA-induced_signal"/>
</dbReference>
<feature type="domain" description="Laminin EGF-like" evidence="2">
    <location>
        <begin position="376"/>
        <end position="406"/>
    </location>
</feature>
<dbReference type="InterPro" id="IPR002049">
    <property type="entry name" value="LE_dom"/>
</dbReference>
<evidence type="ECO:0000313" key="4">
    <source>
        <dbReference type="Proteomes" id="UP000695562"/>
    </source>
</evidence>
<keyword evidence="1" id="KW-0732">Signal</keyword>
<dbReference type="Pfam" id="PF00053">
    <property type="entry name" value="EGF_laminin"/>
    <property type="match status" value="2"/>
</dbReference>
<dbReference type="OrthoDB" id="18757at2759"/>
<feature type="signal peptide" evidence="1">
    <location>
        <begin position="1"/>
        <end position="19"/>
    </location>
</feature>
<evidence type="ECO:0000256" key="1">
    <source>
        <dbReference type="SAM" id="SignalP"/>
    </source>
</evidence>
<evidence type="ECO:0000259" key="2">
    <source>
        <dbReference type="Pfam" id="PF00053"/>
    </source>
</evidence>
<evidence type="ECO:0000313" key="3">
    <source>
        <dbReference type="EMBL" id="KAF2071907.1"/>
    </source>
</evidence>
<accession>A0A8J4PQ02</accession>
<sequence>MKTLILIVLIVLCFYRVESKKCKASWECGNMPKAICQNNINLFSGIGVDDINNKVYIMGNFNSSGVPYGSTYIASVPLSGGSLSLEYPILSDIQTGAGFRTAYRLFKYLSKSKLMYTQNAERLAPSIGPYFTNGTLNGIWYPRGFSLAADFDEVAQMTLTCEFSITKYPMIAQDTSIYQNRIELYRTLCQGIGKVGSSFYAVRYNPSGSGSQFFKGDINCVNCDPNTLVILFTDAAQVTGFEVTSSHIFYSSKWYDGSNEFKGIFQVPLSGDLSQKKVLVSDSVDSMELSNNVIYYITGGKVKSVSIASGAVSTLYDNTNSNSEGECACAPGYTGQDCSQCAGDEVWDSNGNPKCLISPPGQKACIYDWMCNQPYGYCDGSVCRCKYNFSGPKCDQCVNGLIKWDSYGNPSCEML</sequence>
<gene>
    <name evidence="3" type="ORF">CYY_006786</name>
</gene>
<name>A0A8J4PQ02_9MYCE</name>
<keyword evidence="4" id="KW-1185">Reference proteome</keyword>
<feature type="chain" id="PRO_5035261149" description="Laminin EGF-like domain-containing protein" evidence="1">
    <location>
        <begin position="20"/>
        <end position="415"/>
    </location>
</feature>
<reference evidence="3" key="1">
    <citation type="submission" date="2020-01" db="EMBL/GenBank/DDBJ databases">
        <title>Development of genomics and gene disruption for Polysphondylium violaceum indicates a role for the polyketide synthase stlB in stalk morphogenesis.</title>
        <authorList>
            <person name="Narita B."/>
            <person name="Kawabe Y."/>
            <person name="Kin K."/>
            <person name="Saito T."/>
            <person name="Gibbs R."/>
            <person name="Kuspa A."/>
            <person name="Muzny D."/>
            <person name="Queller D."/>
            <person name="Richards S."/>
            <person name="Strassman J."/>
            <person name="Sucgang R."/>
            <person name="Worley K."/>
            <person name="Schaap P."/>
        </authorList>
    </citation>
    <scope>NUCLEOTIDE SEQUENCE</scope>
    <source>
        <strain evidence="3">QSvi11</strain>
    </source>
</reference>
<dbReference type="PANTHER" id="PTHR32256:SF6">
    <property type="entry name" value="EGF-LIKE DOMAIN-CONTAINING PROTEIN"/>
    <property type="match status" value="1"/>
</dbReference>
<proteinExistence type="predicted"/>
<comment type="caution">
    <text evidence="3">The sequence shown here is derived from an EMBL/GenBank/DDBJ whole genome shotgun (WGS) entry which is preliminary data.</text>
</comment>
<dbReference type="AlphaFoldDB" id="A0A8J4PQ02"/>
<feature type="domain" description="Laminin EGF-like" evidence="2">
    <location>
        <begin position="323"/>
        <end position="355"/>
    </location>
</feature>
<protein>
    <recommendedName>
        <fullName evidence="2">Laminin EGF-like domain-containing protein</fullName>
    </recommendedName>
</protein>
<dbReference type="Proteomes" id="UP000695562">
    <property type="component" value="Unassembled WGS sequence"/>
</dbReference>
<dbReference type="EMBL" id="AJWJ01000328">
    <property type="protein sequence ID" value="KAF2071907.1"/>
    <property type="molecule type" value="Genomic_DNA"/>
</dbReference>
<dbReference type="CDD" id="cd00055">
    <property type="entry name" value="EGF_Lam"/>
    <property type="match status" value="1"/>
</dbReference>
<dbReference type="PANTHER" id="PTHR32256">
    <property type="match status" value="1"/>
</dbReference>
<organism evidence="3 4">
    <name type="scientific">Polysphondylium violaceum</name>
    <dbReference type="NCBI Taxonomy" id="133409"/>
    <lineage>
        <taxon>Eukaryota</taxon>
        <taxon>Amoebozoa</taxon>
        <taxon>Evosea</taxon>
        <taxon>Eumycetozoa</taxon>
        <taxon>Dictyostelia</taxon>
        <taxon>Dictyosteliales</taxon>
        <taxon>Dictyosteliaceae</taxon>
        <taxon>Polysphondylium</taxon>
    </lineage>
</organism>